<dbReference type="Proteomes" id="UP000782312">
    <property type="component" value="Unassembled WGS sequence"/>
</dbReference>
<feature type="compositionally biased region" description="Basic and acidic residues" evidence="2">
    <location>
        <begin position="129"/>
        <end position="139"/>
    </location>
</feature>
<gene>
    <name evidence="4" type="ORF">HYZ11_06030</name>
</gene>
<feature type="region of interest" description="Disordered" evidence="2">
    <location>
        <begin position="273"/>
        <end position="298"/>
    </location>
</feature>
<dbReference type="EMBL" id="JACPUR010000016">
    <property type="protein sequence ID" value="MBI3127142.1"/>
    <property type="molecule type" value="Genomic_DNA"/>
</dbReference>
<comment type="caution">
    <text evidence="4">The sequence shown here is derived from an EMBL/GenBank/DDBJ whole genome shotgun (WGS) entry which is preliminary data.</text>
</comment>
<feature type="coiled-coil region" evidence="1">
    <location>
        <begin position="154"/>
        <end position="216"/>
    </location>
</feature>
<keyword evidence="1" id="KW-0175">Coiled coil</keyword>
<accession>A0A932HZR5</accession>
<feature type="region of interest" description="Disordered" evidence="2">
    <location>
        <begin position="98"/>
        <end position="154"/>
    </location>
</feature>
<sequence length="486" mass="54293">MAFLRFRSIARLHNSDLLWLYRGLRILIPLLALVIGMEVVYLFKNLWEASQAVVIQAGELRRKDQLIESLYERLSEAKAQVHILGEKRSEELQRLSRTLDKTRGRAPLGSKDHSQGGPGKGETQPAEGGGDKERREDKSPSTPRAHAPAGDVSAEEIQNRLKALTAEASTSRQETTRLRLANAEMGKQLRTHAARSERLRKENEALHARLTQASHALASLQGRWRKLEEDYRSALAGEREQERKSKEFKEISASLESQVAQLRLANAEMGKQLRAQAARSESLREENGSLRSRLRQADGERAALRERLERGAADHKAAVERERAHRAKVAELLKKGEEAGVRLAEYLEELEALRAVQARDRSEKAKLQEEFRRAQENDGRLKGQLREIRRELAAARKELARREALWAALGQVAPQGAGGGDPPGVAQQNELLRKQVAELAVALRSLEDEVSVYRRVLDPLPAPKGNPTGLEGAKEEAERSPLPASN</sequence>
<dbReference type="AlphaFoldDB" id="A0A932HZR5"/>
<keyword evidence="3" id="KW-0472">Membrane</keyword>
<reference evidence="4" key="1">
    <citation type="submission" date="2020-07" db="EMBL/GenBank/DDBJ databases">
        <title>Huge and variable diversity of episymbiotic CPR bacteria and DPANN archaea in groundwater ecosystems.</title>
        <authorList>
            <person name="He C.Y."/>
            <person name="Keren R."/>
            <person name="Whittaker M."/>
            <person name="Farag I.F."/>
            <person name="Doudna J."/>
            <person name="Cate J.H.D."/>
            <person name="Banfield J.F."/>
        </authorList>
    </citation>
    <scope>NUCLEOTIDE SEQUENCE</scope>
    <source>
        <strain evidence="4">NC_groundwater_763_Ag_S-0.2um_68_21</strain>
    </source>
</reference>
<evidence type="ECO:0000256" key="2">
    <source>
        <dbReference type="SAM" id="MobiDB-lite"/>
    </source>
</evidence>
<feature type="transmembrane region" description="Helical" evidence="3">
    <location>
        <begin position="20"/>
        <end position="43"/>
    </location>
</feature>
<keyword evidence="3" id="KW-0812">Transmembrane</keyword>
<keyword evidence="3" id="KW-1133">Transmembrane helix</keyword>
<evidence type="ECO:0000256" key="3">
    <source>
        <dbReference type="SAM" id="Phobius"/>
    </source>
</evidence>
<feature type="region of interest" description="Disordered" evidence="2">
    <location>
        <begin position="457"/>
        <end position="486"/>
    </location>
</feature>
<feature type="coiled-coil region" evidence="1">
    <location>
        <begin position="350"/>
        <end position="405"/>
    </location>
</feature>
<proteinExistence type="predicted"/>
<feature type="coiled-coil region" evidence="1">
    <location>
        <begin position="60"/>
        <end position="87"/>
    </location>
</feature>
<evidence type="ECO:0000313" key="4">
    <source>
        <dbReference type="EMBL" id="MBI3127142.1"/>
    </source>
</evidence>
<evidence type="ECO:0000313" key="5">
    <source>
        <dbReference type="Proteomes" id="UP000782312"/>
    </source>
</evidence>
<evidence type="ECO:0000256" key="1">
    <source>
        <dbReference type="SAM" id="Coils"/>
    </source>
</evidence>
<organism evidence="4 5">
    <name type="scientific">Tectimicrobiota bacterium</name>
    <dbReference type="NCBI Taxonomy" id="2528274"/>
    <lineage>
        <taxon>Bacteria</taxon>
        <taxon>Pseudomonadati</taxon>
        <taxon>Nitrospinota/Tectimicrobiota group</taxon>
        <taxon>Candidatus Tectimicrobiota</taxon>
    </lineage>
</organism>
<name>A0A932HZR5_UNCTE</name>
<protein>
    <submittedName>
        <fullName evidence="4">Uncharacterized protein</fullName>
    </submittedName>
</protein>